<dbReference type="Pfam" id="PF20636">
    <property type="entry name" value="SMN_G2-BD"/>
    <property type="match status" value="1"/>
</dbReference>
<dbReference type="GO" id="GO:0003723">
    <property type="term" value="F:RNA binding"/>
    <property type="evidence" value="ECO:0007669"/>
    <property type="project" value="InterPro"/>
</dbReference>
<dbReference type="OrthoDB" id="197400at2759"/>
<evidence type="ECO:0000256" key="4">
    <source>
        <dbReference type="ARBA" id="ARBA00022490"/>
    </source>
</evidence>
<protein>
    <submittedName>
        <fullName evidence="12">Survival motor neuron protein</fullName>
    </submittedName>
</protein>
<dbReference type="SMART" id="SM00333">
    <property type="entry name" value="TUDOR"/>
    <property type="match status" value="1"/>
</dbReference>
<feature type="domain" description="Tudor" evidence="10">
    <location>
        <begin position="68"/>
        <end position="126"/>
    </location>
</feature>
<keyword evidence="7" id="KW-0539">Nucleus</keyword>
<dbReference type="PANTHER" id="PTHR39267">
    <property type="entry name" value="SURVIVAL MOTOR NEURON-LIKE PROTEIN 1"/>
    <property type="match status" value="1"/>
</dbReference>
<evidence type="ECO:0000256" key="3">
    <source>
        <dbReference type="ARBA" id="ARBA00005371"/>
    </source>
</evidence>
<evidence type="ECO:0000256" key="2">
    <source>
        <dbReference type="ARBA" id="ARBA00004408"/>
    </source>
</evidence>
<dbReference type="SUPFAM" id="SSF63748">
    <property type="entry name" value="Tudor/PWWP/MBT"/>
    <property type="match status" value="1"/>
</dbReference>
<dbReference type="Proteomes" id="UP000504633">
    <property type="component" value="Unplaced"/>
</dbReference>
<evidence type="ECO:0000256" key="8">
    <source>
        <dbReference type="ARBA" id="ARBA00034695"/>
    </source>
</evidence>
<keyword evidence="6" id="KW-0508">mRNA splicing</keyword>
<dbReference type="GO" id="GO:0006397">
    <property type="term" value="P:mRNA processing"/>
    <property type="evidence" value="ECO:0007669"/>
    <property type="project" value="UniProtKB-KW"/>
</dbReference>
<dbReference type="InterPro" id="IPR040424">
    <property type="entry name" value="Smn1"/>
</dbReference>
<dbReference type="InterPro" id="IPR010304">
    <property type="entry name" value="SMN_Tudor"/>
</dbReference>
<dbReference type="CTD" id="39844"/>
<dbReference type="GO" id="GO:0030018">
    <property type="term" value="C:Z disc"/>
    <property type="evidence" value="ECO:0007669"/>
    <property type="project" value="UniProtKB-SubCell"/>
</dbReference>
<dbReference type="CDD" id="cd20398">
    <property type="entry name" value="Tudor_SMN"/>
    <property type="match status" value="1"/>
</dbReference>
<keyword evidence="5" id="KW-0507">mRNA processing</keyword>
<dbReference type="OMA" id="MSMLTAW"/>
<comment type="subcellular location">
    <subcellularLocation>
        <location evidence="1">Cytoplasm</location>
        <location evidence="1">Myofibril</location>
        <location evidence="1">Sarcomere</location>
        <location evidence="1">Z line</location>
    </subcellularLocation>
    <subcellularLocation>
        <location evidence="2">Nucleus</location>
        <location evidence="2">Cajal body</location>
    </subcellularLocation>
    <subcellularLocation>
        <location evidence="8">Nucleus</location>
        <location evidence="8">Gem</location>
    </subcellularLocation>
</comment>
<evidence type="ECO:0000256" key="5">
    <source>
        <dbReference type="ARBA" id="ARBA00022664"/>
    </source>
</evidence>
<keyword evidence="11" id="KW-1185">Reference proteome</keyword>
<dbReference type="KEGG" id="dhe:111597772"/>
<organism evidence="11 12">
    <name type="scientific">Drosophila hydei</name>
    <name type="common">Fruit fly</name>
    <dbReference type="NCBI Taxonomy" id="7224"/>
    <lineage>
        <taxon>Eukaryota</taxon>
        <taxon>Metazoa</taxon>
        <taxon>Ecdysozoa</taxon>
        <taxon>Arthropoda</taxon>
        <taxon>Hexapoda</taxon>
        <taxon>Insecta</taxon>
        <taxon>Pterygota</taxon>
        <taxon>Neoptera</taxon>
        <taxon>Endopterygota</taxon>
        <taxon>Diptera</taxon>
        <taxon>Brachycera</taxon>
        <taxon>Muscomorpha</taxon>
        <taxon>Ephydroidea</taxon>
        <taxon>Drosophilidae</taxon>
        <taxon>Drosophila</taxon>
    </lineage>
</organism>
<feature type="region of interest" description="Disordered" evidence="9">
    <location>
        <begin position="137"/>
        <end position="175"/>
    </location>
</feature>
<evidence type="ECO:0000256" key="6">
    <source>
        <dbReference type="ARBA" id="ARBA00023187"/>
    </source>
</evidence>
<dbReference type="GeneID" id="111597772"/>
<dbReference type="InterPro" id="IPR002999">
    <property type="entry name" value="Tudor"/>
</dbReference>
<dbReference type="InterPro" id="IPR047313">
    <property type="entry name" value="SMN_C"/>
</dbReference>
<dbReference type="RefSeq" id="XP_023168400.1">
    <property type="nucleotide sequence ID" value="XM_023312632.2"/>
</dbReference>
<name>A0A6J1LWN7_DROHY</name>
<dbReference type="Gene3D" id="2.30.30.140">
    <property type="match status" value="1"/>
</dbReference>
<evidence type="ECO:0000256" key="9">
    <source>
        <dbReference type="SAM" id="MobiDB-lite"/>
    </source>
</evidence>
<dbReference type="PANTHER" id="PTHR39267:SF1">
    <property type="entry name" value="SURVIVAL MOTOR NEURON PROTEIN"/>
    <property type="match status" value="1"/>
</dbReference>
<proteinExistence type="inferred from homology"/>
<accession>A0A6J1LWN7</accession>
<dbReference type="AlphaFoldDB" id="A0A6J1LWN7"/>
<comment type="similarity">
    <text evidence="3">Belongs to the SMN family.</text>
</comment>
<sequence length="231" mass="25560">MSDEQVIWEDSLLIKAYDDSINLARETLARRIADSTNTREPNGAEKNEAASTSDLDLELQEEAEEQDNVFKVGDFARATYTDGLDYEGTVMSINVNSGTCVLRYVGYENEQEVLLTDLLPSWGSKARREQILYAKRAEAEEAQPEQRSKTAKKSGSKSKASTSGRMAGPSPGLVMPPMPLVPPMFTPAGVMDGEPEQDFVAMLTAWYMSGYYTGLYQGRKETSAKKKSTKK</sequence>
<dbReference type="GO" id="GO:0097504">
    <property type="term" value="C:Gemini of Cajal bodies"/>
    <property type="evidence" value="ECO:0007669"/>
    <property type="project" value="UniProtKB-SubCell"/>
</dbReference>
<dbReference type="InterPro" id="IPR049481">
    <property type="entry name" value="SMN_G2-BD"/>
</dbReference>
<keyword evidence="4" id="KW-0963">Cytoplasm</keyword>
<evidence type="ECO:0000256" key="7">
    <source>
        <dbReference type="ARBA" id="ARBA00023242"/>
    </source>
</evidence>
<dbReference type="GO" id="GO:0008380">
    <property type="term" value="P:RNA splicing"/>
    <property type="evidence" value="ECO:0007669"/>
    <property type="project" value="UniProtKB-KW"/>
</dbReference>
<feature type="compositionally biased region" description="Low complexity" evidence="9">
    <location>
        <begin position="157"/>
        <end position="173"/>
    </location>
</feature>
<dbReference type="Pfam" id="PF20635">
    <property type="entry name" value="SMN_YG-box"/>
    <property type="match status" value="1"/>
</dbReference>
<evidence type="ECO:0000313" key="12">
    <source>
        <dbReference type="RefSeq" id="XP_023168400.1"/>
    </source>
</evidence>
<dbReference type="Pfam" id="PF06003">
    <property type="entry name" value="SMN_Tudor"/>
    <property type="match status" value="1"/>
</dbReference>
<dbReference type="InterPro" id="IPR047298">
    <property type="entry name" value="Tudor_SMN_eumet"/>
</dbReference>
<feature type="region of interest" description="Disordered" evidence="9">
    <location>
        <begin position="34"/>
        <end position="54"/>
    </location>
</feature>
<dbReference type="GO" id="GO:0015030">
    <property type="term" value="C:Cajal body"/>
    <property type="evidence" value="ECO:0007669"/>
    <property type="project" value="UniProtKB-SubCell"/>
</dbReference>
<reference evidence="12" key="1">
    <citation type="submission" date="2025-08" db="UniProtKB">
        <authorList>
            <consortium name="RefSeq"/>
        </authorList>
    </citation>
    <scope>IDENTIFICATION</scope>
    <source>
        <strain evidence="12">15085-1641.00</strain>
        <tissue evidence="12">Whole body</tissue>
    </source>
</reference>
<dbReference type="CDD" id="cd22852">
    <property type="entry name" value="SMN_C"/>
    <property type="match status" value="1"/>
</dbReference>
<evidence type="ECO:0000256" key="1">
    <source>
        <dbReference type="ARBA" id="ARBA00004216"/>
    </source>
</evidence>
<evidence type="ECO:0000313" key="11">
    <source>
        <dbReference type="Proteomes" id="UP000504633"/>
    </source>
</evidence>
<evidence type="ECO:0000259" key="10">
    <source>
        <dbReference type="SMART" id="SM00333"/>
    </source>
</evidence>
<gene>
    <name evidence="12" type="primary">LOC111597772</name>
</gene>
<feature type="compositionally biased region" description="Basic and acidic residues" evidence="9">
    <location>
        <begin position="137"/>
        <end position="148"/>
    </location>
</feature>